<proteinExistence type="predicted"/>
<dbReference type="EMBL" id="CAQL01001037">
    <property type="protein sequence ID" value="CCQ58517.1"/>
    <property type="molecule type" value="Genomic_DNA"/>
</dbReference>
<gene>
    <name evidence="1" type="ORF">CWATWH0005_2180</name>
</gene>
<accession>T2J0D9</accession>
<name>T2J0D9_CROWT</name>
<dbReference type="AlphaFoldDB" id="T2J0D9"/>
<evidence type="ECO:0000313" key="1">
    <source>
        <dbReference type="EMBL" id="CCQ58517.1"/>
    </source>
</evidence>
<reference evidence="1 2" key="2">
    <citation type="submission" date="2013-09" db="EMBL/GenBank/DDBJ databases">
        <title>Whole genome comparison of six Crocosphaera watsonii strains with differing phenotypes.</title>
        <authorList>
            <person name="Bench S.R."/>
            <person name="Heller P."/>
            <person name="Frank I."/>
            <person name="Arciniega M."/>
            <person name="Shilova I.N."/>
            <person name="Zehr J.P."/>
        </authorList>
    </citation>
    <scope>NUCLEOTIDE SEQUENCE [LARGE SCALE GENOMIC DNA]</scope>
    <source>
        <strain evidence="1 2">WH 0005</strain>
    </source>
</reference>
<evidence type="ECO:0000313" key="2">
    <source>
        <dbReference type="Proteomes" id="UP000017981"/>
    </source>
</evidence>
<dbReference type="Proteomes" id="UP000017981">
    <property type="component" value="Unassembled WGS sequence"/>
</dbReference>
<protein>
    <submittedName>
        <fullName evidence="1">Uncharacterized protein</fullName>
    </submittedName>
</protein>
<comment type="caution">
    <text evidence="1">The sequence shown here is derived from an EMBL/GenBank/DDBJ whole genome shotgun (WGS) entry which is preliminary data.</text>
</comment>
<reference evidence="1 2" key="1">
    <citation type="submission" date="2013-01" db="EMBL/GenBank/DDBJ databases">
        <authorList>
            <person name="Bench S."/>
        </authorList>
    </citation>
    <scope>NUCLEOTIDE SEQUENCE [LARGE SCALE GENOMIC DNA]</scope>
    <source>
        <strain evidence="1 2">WH 0005</strain>
    </source>
</reference>
<organism evidence="1 2">
    <name type="scientific">Crocosphaera watsonii WH 0005</name>
    <dbReference type="NCBI Taxonomy" id="423472"/>
    <lineage>
        <taxon>Bacteria</taxon>
        <taxon>Bacillati</taxon>
        <taxon>Cyanobacteriota</taxon>
        <taxon>Cyanophyceae</taxon>
        <taxon>Oscillatoriophycideae</taxon>
        <taxon>Chroococcales</taxon>
        <taxon>Aphanothecaceae</taxon>
        <taxon>Crocosphaera</taxon>
    </lineage>
</organism>
<sequence length="37" mass="4336">MLLVSGFYEVAEFTQEQEIKSSLFPELKLTVKQIFEL</sequence>